<dbReference type="Proteomes" id="UP001465331">
    <property type="component" value="Unassembled WGS sequence"/>
</dbReference>
<dbReference type="SMART" id="SM00530">
    <property type="entry name" value="HTH_XRE"/>
    <property type="match status" value="1"/>
</dbReference>
<evidence type="ECO:0000259" key="1">
    <source>
        <dbReference type="PROSITE" id="PS50943"/>
    </source>
</evidence>
<dbReference type="EMBL" id="JBEPIJ010000029">
    <property type="protein sequence ID" value="MES0875362.1"/>
    <property type="molecule type" value="Genomic_DNA"/>
</dbReference>
<evidence type="ECO:0000313" key="3">
    <source>
        <dbReference type="Proteomes" id="UP001465331"/>
    </source>
</evidence>
<dbReference type="Pfam" id="PF01381">
    <property type="entry name" value="HTH_3"/>
    <property type="match status" value="1"/>
</dbReference>
<dbReference type="CDD" id="cd00093">
    <property type="entry name" value="HTH_XRE"/>
    <property type="match status" value="1"/>
</dbReference>
<name>A0ABV2ADN3_9GAMM</name>
<protein>
    <submittedName>
        <fullName evidence="2">Helix-turn-helix transcriptional regulator</fullName>
    </submittedName>
</protein>
<keyword evidence="3" id="KW-1185">Reference proteome</keyword>
<proteinExistence type="predicted"/>
<dbReference type="SUPFAM" id="SSF47413">
    <property type="entry name" value="lambda repressor-like DNA-binding domains"/>
    <property type="match status" value="1"/>
</dbReference>
<sequence length="83" mass="9054">MARTSEKRNPIAIAFGAVLRAARADAGLSQEALSFACDIDRTYVSLLERGIRQPTLGTVFALSEQLGTTAESMVAKTRKELRR</sequence>
<gene>
    <name evidence="2" type="ORF">ABSH63_15290</name>
</gene>
<dbReference type="InterPro" id="IPR001387">
    <property type="entry name" value="Cro/C1-type_HTH"/>
</dbReference>
<comment type="caution">
    <text evidence="2">The sequence shown here is derived from an EMBL/GenBank/DDBJ whole genome shotgun (WGS) entry which is preliminary data.</text>
</comment>
<dbReference type="InterPro" id="IPR010982">
    <property type="entry name" value="Lambda_DNA-bd_dom_sf"/>
</dbReference>
<reference evidence="2 3" key="1">
    <citation type="submission" date="2024-06" db="EMBL/GenBank/DDBJ databases">
        <authorList>
            <person name="Li Z."/>
            <person name="Jiang Y."/>
        </authorList>
    </citation>
    <scope>NUCLEOTIDE SEQUENCE [LARGE SCALE GENOMIC DNA]</scope>
    <source>
        <strain evidence="2 3">HSW-8</strain>
    </source>
</reference>
<evidence type="ECO:0000313" key="2">
    <source>
        <dbReference type="EMBL" id="MES0875362.1"/>
    </source>
</evidence>
<dbReference type="RefSeq" id="WP_352890916.1">
    <property type="nucleotide sequence ID" value="NZ_JBEPIJ010000029.1"/>
</dbReference>
<accession>A0ABV2ADN3</accession>
<organism evidence="2 3">
    <name type="scientific">Sinimarinibacterium thermocellulolyticum</name>
    <dbReference type="NCBI Taxonomy" id="3170016"/>
    <lineage>
        <taxon>Bacteria</taxon>
        <taxon>Pseudomonadati</taxon>
        <taxon>Pseudomonadota</taxon>
        <taxon>Gammaproteobacteria</taxon>
        <taxon>Nevskiales</taxon>
        <taxon>Nevskiaceae</taxon>
        <taxon>Sinimarinibacterium</taxon>
    </lineage>
</organism>
<dbReference type="Gene3D" id="1.10.260.40">
    <property type="entry name" value="lambda repressor-like DNA-binding domains"/>
    <property type="match status" value="1"/>
</dbReference>
<dbReference type="PROSITE" id="PS50943">
    <property type="entry name" value="HTH_CROC1"/>
    <property type="match status" value="1"/>
</dbReference>
<feature type="domain" description="HTH cro/C1-type" evidence="1">
    <location>
        <begin position="19"/>
        <end position="73"/>
    </location>
</feature>